<dbReference type="RefSeq" id="WP_237444265.1">
    <property type="nucleotide sequence ID" value="NZ_CAKLPX010000001.1"/>
</dbReference>
<evidence type="ECO:0000313" key="19">
    <source>
        <dbReference type="Proteomes" id="UP000838100"/>
    </source>
</evidence>
<evidence type="ECO:0000256" key="8">
    <source>
        <dbReference type="ARBA" id="ARBA00023065"/>
    </source>
</evidence>
<dbReference type="InterPro" id="IPR012910">
    <property type="entry name" value="Plug_dom"/>
</dbReference>
<keyword evidence="6 15" id="KW-0732">Signal</keyword>
<feature type="short sequence motif" description="TonB C-terminal box" evidence="13">
    <location>
        <begin position="762"/>
        <end position="779"/>
    </location>
</feature>
<dbReference type="InterPro" id="IPR010917">
    <property type="entry name" value="TonB_rcpt_CS"/>
</dbReference>
<feature type="signal peptide" evidence="15">
    <location>
        <begin position="1"/>
        <end position="28"/>
    </location>
</feature>
<keyword evidence="19" id="KW-1185">Reference proteome</keyword>
<dbReference type="EMBL" id="CAKLPX010000001">
    <property type="protein sequence ID" value="CAH0991620.1"/>
    <property type="molecule type" value="Genomic_DNA"/>
</dbReference>
<feature type="chain" id="PRO_5046183486" evidence="15">
    <location>
        <begin position="29"/>
        <end position="779"/>
    </location>
</feature>
<evidence type="ECO:0000256" key="3">
    <source>
        <dbReference type="ARBA" id="ARBA00022452"/>
    </source>
</evidence>
<evidence type="ECO:0000256" key="7">
    <source>
        <dbReference type="ARBA" id="ARBA00023004"/>
    </source>
</evidence>
<reference evidence="18" key="1">
    <citation type="submission" date="2021-12" db="EMBL/GenBank/DDBJ databases">
        <authorList>
            <person name="Rodrigo-Torres L."/>
            <person name="Arahal R. D."/>
            <person name="Lucena T."/>
        </authorList>
    </citation>
    <scope>NUCLEOTIDE SEQUENCE</scope>
    <source>
        <strain evidence="18">CECT 8267</strain>
    </source>
</reference>
<gene>
    <name evidence="18" type="primary">btuB_9</name>
    <name evidence="18" type="ORF">SIN8267_01729</name>
</gene>
<comment type="subcellular location">
    <subcellularLocation>
        <location evidence="1 12">Cell outer membrane</location>
        <topology evidence="1 12">Multi-pass membrane protein</topology>
    </subcellularLocation>
</comment>
<dbReference type="Pfam" id="PF00593">
    <property type="entry name" value="TonB_dep_Rec_b-barrel"/>
    <property type="match status" value="1"/>
</dbReference>
<keyword evidence="5 12" id="KW-0812">Transmembrane</keyword>
<dbReference type="Gene3D" id="2.40.170.20">
    <property type="entry name" value="TonB-dependent receptor, beta-barrel domain"/>
    <property type="match status" value="1"/>
</dbReference>
<keyword evidence="4" id="KW-0410">Iron transport</keyword>
<comment type="caution">
    <text evidence="18">The sequence shown here is derived from an EMBL/GenBank/DDBJ whole genome shotgun (WGS) entry which is preliminary data.</text>
</comment>
<keyword evidence="2 12" id="KW-0813">Transport</keyword>
<keyword evidence="10 12" id="KW-0472">Membrane</keyword>
<keyword evidence="8" id="KW-0406">Ion transport</keyword>
<evidence type="ECO:0000256" key="9">
    <source>
        <dbReference type="ARBA" id="ARBA00023077"/>
    </source>
</evidence>
<evidence type="ECO:0000256" key="10">
    <source>
        <dbReference type="ARBA" id="ARBA00023136"/>
    </source>
</evidence>
<keyword evidence="3 12" id="KW-1134">Transmembrane beta strand</keyword>
<dbReference type="Pfam" id="PF07715">
    <property type="entry name" value="Plug"/>
    <property type="match status" value="1"/>
</dbReference>
<protein>
    <submittedName>
        <fullName evidence="18">Vitamin B12 transporter BtuB</fullName>
    </submittedName>
</protein>
<sequence>MDKKRFNKKPLSAAIMSVAILGFGNTQAVAQDASLQLEEVIVTAQKRVENLQDVPVSVTAVSGDTLYDAGIQRMEGLQSYVPNLTMTETGIGTNIYIRGIGSGINQGFEQSVGMYVDGIYHGRAQLSRAPFLDLERVEVLRGPQMILFGKNSIAGAIDLHTAKPSDEFEAEITGNYEPEYNTTEVTGMVSGPITDSVGGRLAVRKMDTDGYTENLTRGEDGPTRDETSIRGVIDVAFTDSLEASLKVQHDSFDNTGRNIEIINAPDNAAGSNYGEALVRLGADDSVLNQKADYKRSADNKEFSNNDVTSVALNVDYSFDNDSQLTFITGYLAYDYDELCDCDFTGANIFNLQSQEDYSQLSQEIRFTSPGGEMFDYIVGAYAQTSELTFEDNLKIDQNSLLARVVNPNLADISAPRELNQDSDEWSVFGQVTWNISDRFRAIVGGRYSEEKKSADKSLAFKTIDGSDIDPSIKPSVDATLNGLFKVYEFEIEDERSKSNFAPMATVQFDLTDNMMTYATVSSGFKSGGFDARSNNTPYPTDGSDPGAFEFDDEEALNFEVGMKSRLLDGRATLNAAVYRTEYDDLQVSVFDGTLGFNVGNAAGAVSQGFEVDGRFRATEHLTFSTSIAYLDFEFEDYENGTCRYEQIAAGASVCDQSGETNQFVSPWTVNLMTEYVRPIGGSGVEVLANLDLLYKDSYYTAGSLEEDTKQQGYTTVNARIGLGGEDGSWDVSLVGKNLSDETVVSYSADTPLASTLGYKSQYGIVEAPRTIALQGGYRF</sequence>
<evidence type="ECO:0000256" key="11">
    <source>
        <dbReference type="ARBA" id="ARBA00023237"/>
    </source>
</evidence>
<dbReference type="PROSITE" id="PS01156">
    <property type="entry name" value="TONB_DEPENDENT_REC_2"/>
    <property type="match status" value="1"/>
</dbReference>
<organism evidence="18 19">
    <name type="scientific">Sinobacterium norvegicum</name>
    <dbReference type="NCBI Taxonomy" id="1641715"/>
    <lineage>
        <taxon>Bacteria</taxon>
        <taxon>Pseudomonadati</taxon>
        <taxon>Pseudomonadota</taxon>
        <taxon>Gammaproteobacteria</taxon>
        <taxon>Cellvibrionales</taxon>
        <taxon>Spongiibacteraceae</taxon>
        <taxon>Sinobacterium</taxon>
    </lineage>
</organism>
<name>A0ABM9AFU3_9GAMM</name>
<proteinExistence type="inferred from homology"/>
<evidence type="ECO:0000259" key="16">
    <source>
        <dbReference type="Pfam" id="PF00593"/>
    </source>
</evidence>
<evidence type="ECO:0000256" key="14">
    <source>
        <dbReference type="RuleBase" id="RU003357"/>
    </source>
</evidence>
<dbReference type="PANTHER" id="PTHR32552:SF81">
    <property type="entry name" value="TONB-DEPENDENT OUTER MEMBRANE RECEPTOR"/>
    <property type="match status" value="1"/>
</dbReference>
<accession>A0ABM9AFU3</accession>
<dbReference type="InterPro" id="IPR039426">
    <property type="entry name" value="TonB-dep_rcpt-like"/>
</dbReference>
<evidence type="ECO:0000259" key="17">
    <source>
        <dbReference type="Pfam" id="PF07715"/>
    </source>
</evidence>
<evidence type="ECO:0000256" key="4">
    <source>
        <dbReference type="ARBA" id="ARBA00022496"/>
    </source>
</evidence>
<dbReference type="Proteomes" id="UP000838100">
    <property type="component" value="Unassembled WGS sequence"/>
</dbReference>
<evidence type="ECO:0000256" key="2">
    <source>
        <dbReference type="ARBA" id="ARBA00022448"/>
    </source>
</evidence>
<keyword evidence="11 12" id="KW-0998">Cell outer membrane</keyword>
<evidence type="ECO:0000256" key="5">
    <source>
        <dbReference type="ARBA" id="ARBA00022692"/>
    </source>
</evidence>
<dbReference type="SUPFAM" id="SSF56935">
    <property type="entry name" value="Porins"/>
    <property type="match status" value="1"/>
</dbReference>
<dbReference type="InterPro" id="IPR000531">
    <property type="entry name" value="Beta-barrel_TonB"/>
</dbReference>
<evidence type="ECO:0000256" key="1">
    <source>
        <dbReference type="ARBA" id="ARBA00004571"/>
    </source>
</evidence>
<keyword evidence="7" id="KW-0408">Iron</keyword>
<feature type="domain" description="TonB-dependent receptor-like beta-barrel" evidence="16">
    <location>
        <begin position="253"/>
        <end position="738"/>
    </location>
</feature>
<dbReference type="InterPro" id="IPR036942">
    <property type="entry name" value="Beta-barrel_TonB_sf"/>
</dbReference>
<keyword evidence="9 14" id="KW-0798">TonB box</keyword>
<evidence type="ECO:0000256" key="6">
    <source>
        <dbReference type="ARBA" id="ARBA00022729"/>
    </source>
</evidence>
<feature type="domain" description="TonB-dependent receptor plug" evidence="17">
    <location>
        <begin position="51"/>
        <end position="156"/>
    </location>
</feature>
<comment type="similarity">
    <text evidence="12 14">Belongs to the TonB-dependent receptor family.</text>
</comment>
<evidence type="ECO:0000256" key="12">
    <source>
        <dbReference type="PROSITE-ProRule" id="PRU01360"/>
    </source>
</evidence>
<evidence type="ECO:0000256" key="15">
    <source>
        <dbReference type="SAM" id="SignalP"/>
    </source>
</evidence>
<dbReference type="PROSITE" id="PS52016">
    <property type="entry name" value="TONB_DEPENDENT_REC_3"/>
    <property type="match status" value="1"/>
</dbReference>
<evidence type="ECO:0000313" key="18">
    <source>
        <dbReference type="EMBL" id="CAH0991620.1"/>
    </source>
</evidence>
<evidence type="ECO:0000256" key="13">
    <source>
        <dbReference type="PROSITE-ProRule" id="PRU10144"/>
    </source>
</evidence>
<dbReference type="PANTHER" id="PTHR32552">
    <property type="entry name" value="FERRICHROME IRON RECEPTOR-RELATED"/>
    <property type="match status" value="1"/>
</dbReference>